<feature type="transmembrane region" description="Helical" evidence="1">
    <location>
        <begin position="6"/>
        <end position="26"/>
    </location>
</feature>
<evidence type="ECO:0000256" key="1">
    <source>
        <dbReference type="SAM" id="Phobius"/>
    </source>
</evidence>
<feature type="transmembrane region" description="Helical" evidence="1">
    <location>
        <begin position="147"/>
        <end position="168"/>
    </location>
</feature>
<feature type="transmembrane region" description="Helical" evidence="1">
    <location>
        <begin position="109"/>
        <end position="135"/>
    </location>
</feature>
<organism evidence="2 3">
    <name type="scientific">Pseudoalteromonas luteoviolacea H33</name>
    <dbReference type="NCBI Taxonomy" id="1365251"/>
    <lineage>
        <taxon>Bacteria</taxon>
        <taxon>Pseudomonadati</taxon>
        <taxon>Pseudomonadota</taxon>
        <taxon>Gammaproteobacteria</taxon>
        <taxon>Alteromonadales</taxon>
        <taxon>Pseudoalteromonadaceae</taxon>
        <taxon>Pseudoalteromonas</taxon>
    </lineage>
</organism>
<reference evidence="2 3" key="1">
    <citation type="submission" date="2013-07" db="EMBL/GenBank/DDBJ databases">
        <title>Comparative Genomic and Metabolomic Analysis of Twelve Strains of Pseudoalteromonas luteoviolacea.</title>
        <authorList>
            <person name="Vynne N.G."/>
            <person name="Mansson M."/>
            <person name="Gram L."/>
        </authorList>
    </citation>
    <scope>NUCLEOTIDE SEQUENCE [LARGE SCALE GENOMIC DNA]</scope>
    <source>
        <strain evidence="2 3">H33</strain>
    </source>
</reference>
<name>A0A167EHU6_9GAMM</name>
<dbReference type="OrthoDB" id="9959941at2"/>
<dbReference type="EMBL" id="AUXZ01000073">
    <property type="protein sequence ID" value="KZN50765.1"/>
    <property type="molecule type" value="Genomic_DNA"/>
</dbReference>
<feature type="transmembrane region" description="Helical" evidence="1">
    <location>
        <begin position="59"/>
        <end position="76"/>
    </location>
</feature>
<gene>
    <name evidence="2" type="ORF">N476_15875</name>
</gene>
<dbReference type="RefSeq" id="WP_063361874.1">
    <property type="nucleotide sequence ID" value="NZ_AUXZ01000073.1"/>
</dbReference>
<dbReference type="Proteomes" id="UP000076503">
    <property type="component" value="Unassembled WGS sequence"/>
</dbReference>
<comment type="caution">
    <text evidence="2">The sequence shown here is derived from an EMBL/GenBank/DDBJ whole genome shotgun (WGS) entry which is preliminary data.</text>
</comment>
<accession>A0A167EHU6</accession>
<evidence type="ECO:0000313" key="2">
    <source>
        <dbReference type="EMBL" id="KZN50765.1"/>
    </source>
</evidence>
<proteinExistence type="predicted"/>
<keyword evidence="1" id="KW-0812">Transmembrane</keyword>
<keyword evidence="1" id="KW-0472">Membrane</keyword>
<keyword evidence="1" id="KW-1133">Transmembrane helix</keyword>
<evidence type="ECO:0000313" key="3">
    <source>
        <dbReference type="Proteomes" id="UP000076503"/>
    </source>
</evidence>
<feature type="transmembrane region" description="Helical" evidence="1">
    <location>
        <begin position="33"/>
        <end position="53"/>
    </location>
</feature>
<protein>
    <submittedName>
        <fullName evidence="2">Uncharacterized protein</fullName>
    </submittedName>
</protein>
<sequence length="178" mass="21358">MDEKIIFAIIDHLAFVVLFLGLIISWRDPFARWLLLSYTVIEIIEFLTFSEVYTWKVHFYLFEVFMCFLFMTPIVFRRPMALFCYRNTQQVFFLNVAERTILSRYEVRFLQLLAAAALVNFITWIEVLCYKYWIIDNAFIKLYFRNYFIACVILAQCAAIYALSMYTLTLKPETKKCI</sequence>
<dbReference type="AlphaFoldDB" id="A0A167EHU6"/>
<dbReference type="PATRIC" id="fig|1365251.3.peg.2397"/>